<sequence length="70" mass="7170">MSTPRATAKLLVVDATTAEDGVGWLKFLRSLTARWLSGVATSVTSDAHAGLLATIRASRPACSGNAVASI</sequence>
<keyword evidence="5" id="KW-0233">DNA recombination</keyword>
<protein>
    <recommendedName>
        <fullName evidence="8">Transposase</fullName>
    </recommendedName>
</protein>
<evidence type="ECO:0008006" key="8">
    <source>
        <dbReference type="Google" id="ProtNLM"/>
    </source>
</evidence>
<evidence type="ECO:0000256" key="4">
    <source>
        <dbReference type="ARBA" id="ARBA00023125"/>
    </source>
</evidence>
<evidence type="ECO:0000256" key="5">
    <source>
        <dbReference type="ARBA" id="ARBA00023172"/>
    </source>
</evidence>
<dbReference type="GO" id="GO:0003677">
    <property type="term" value="F:DNA binding"/>
    <property type="evidence" value="ECO:0007669"/>
    <property type="project" value="UniProtKB-KW"/>
</dbReference>
<evidence type="ECO:0000256" key="1">
    <source>
        <dbReference type="ARBA" id="ARBA00002190"/>
    </source>
</evidence>
<accession>A0AAD0KQ28</accession>
<dbReference type="Proteomes" id="UP000249682">
    <property type="component" value="Chromosome"/>
</dbReference>
<comment type="similarity">
    <text evidence="2">Belongs to the transposase mutator family.</text>
</comment>
<dbReference type="AlphaFoldDB" id="A0AAD0KQ28"/>
<name>A0AAD0KQ28_MYCLR</name>
<dbReference type="InterPro" id="IPR001207">
    <property type="entry name" value="Transposase_mutator"/>
</dbReference>
<evidence type="ECO:0000313" key="6">
    <source>
        <dbReference type="EMBL" id="AWV47329.1"/>
    </source>
</evidence>
<evidence type="ECO:0000313" key="7">
    <source>
        <dbReference type="Proteomes" id="UP000249682"/>
    </source>
</evidence>
<proteinExistence type="inferred from homology"/>
<dbReference type="EMBL" id="CP029543">
    <property type="protein sequence ID" value="AWV47329.1"/>
    <property type="molecule type" value="Genomic_DNA"/>
</dbReference>
<keyword evidence="4" id="KW-0238">DNA-binding</keyword>
<dbReference type="Pfam" id="PF00872">
    <property type="entry name" value="Transposase_mut"/>
    <property type="match status" value="1"/>
</dbReference>
<evidence type="ECO:0000256" key="3">
    <source>
        <dbReference type="ARBA" id="ARBA00022578"/>
    </source>
</evidence>
<comment type="function">
    <text evidence="1">Required for the transposition of the insertion element.</text>
</comment>
<dbReference type="GO" id="GO:0004803">
    <property type="term" value="F:transposase activity"/>
    <property type="evidence" value="ECO:0007669"/>
    <property type="project" value="InterPro"/>
</dbReference>
<organism evidence="6 7">
    <name type="scientific">Mycobacterium leprae</name>
    <dbReference type="NCBI Taxonomy" id="1769"/>
    <lineage>
        <taxon>Bacteria</taxon>
        <taxon>Bacillati</taxon>
        <taxon>Actinomycetota</taxon>
        <taxon>Actinomycetes</taxon>
        <taxon>Mycobacteriales</taxon>
        <taxon>Mycobacteriaceae</taxon>
        <taxon>Mycobacterium</taxon>
    </lineage>
</organism>
<gene>
    <name evidence="6" type="ORF">DIJ64_02165</name>
</gene>
<dbReference type="GO" id="GO:0006313">
    <property type="term" value="P:DNA transposition"/>
    <property type="evidence" value="ECO:0007669"/>
    <property type="project" value="InterPro"/>
</dbReference>
<reference evidence="6 7" key="1">
    <citation type="submission" date="2018-05" db="EMBL/GenBank/DDBJ databases">
        <title>Evolution of small genomes with special reference to Mycobacterium leprae.</title>
        <authorList>
            <person name="Mohanty P.S."/>
            <person name="Bansal A.K."/>
            <person name="Gupta U.D."/>
            <person name="Naaz F."/>
            <person name="Dwivedi V.D."/>
            <person name="Singh H."/>
            <person name="Gupta G."/>
            <person name="Sharma S."/>
            <person name="Arora M."/>
        </authorList>
    </citation>
    <scope>NUCLEOTIDE SEQUENCE [LARGE SCALE GENOMIC DNA]</scope>
    <source>
        <strain evidence="6 7">MRHRU-235-G</strain>
    </source>
</reference>
<evidence type="ECO:0000256" key="2">
    <source>
        <dbReference type="ARBA" id="ARBA00010961"/>
    </source>
</evidence>
<keyword evidence="3" id="KW-0815">Transposition</keyword>